<keyword evidence="5" id="KW-1185">Reference proteome</keyword>
<dbReference type="EMBL" id="BGZK01000049">
    <property type="protein sequence ID" value="GBP12004.1"/>
    <property type="molecule type" value="Genomic_DNA"/>
</dbReference>
<feature type="region of interest" description="Disordered" evidence="1">
    <location>
        <begin position="882"/>
        <end position="901"/>
    </location>
</feature>
<dbReference type="Pfam" id="PF01390">
    <property type="entry name" value="SEA"/>
    <property type="match status" value="1"/>
</dbReference>
<evidence type="ECO:0000256" key="2">
    <source>
        <dbReference type="SAM" id="Phobius"/>
    </source>
</evidence>
<feature type="transmembrane region" description="Helical" evidence="2">
    <location>
        <begin position="1596"/>
        <end position="1618"/>
    </location>
</feature>
<feature type="region of interest" description="Disordered" evidence="1">
    <location>
        <begin position="659"/>
        <end position="781"/>
    </location>
</feature>
<feature type="compositionally biased region" description="Low complexity" evidence="1">
    <location>
        <begin position="1103"/>
        <end position="1119"/>
    </location>
</feature>
<feature type="domain" description="SEA" evidence="3">
    <location>
        <begin position="1412"/>
        <end position="1530"/>
    </location>
</feature>
<evidence type="ECO:0000313" key="5">
    <source>
        <dbReference type="Proteomes" id="UP000299102"/>
    </source>
</evidence>
<feature type="region of interest" description="Disordered" evidence="1">
    <location>
        <begin position="1085"/>
        <end position="1138"/>
    </location>
</feature>
<sequence length="1689" mass="189434">MRRRKQIQTEPTLNRQIVSCHGEHSQTKHRLAAPRRCLPSALVLGATSSSAGAQNKSRLNITDTDIQEIYIQNNPHQHQPMMAYIAWRTGKTAEIRSNTPMTSSEPSPPAPAALALGMEENEKEVQAFSKFRDSDVKPPASARSGLGGAVDERRHRRGGQIRQRETCYLEDRESGSIECCARGRPIIVEWERDARHSAGLSLVRNYEIIVRNVPDNKLISRCKHCALCSAVIGYRLRPGRAPLGRSGTCLRSVQALFRLLDELSAHGTIANVRGTVYRQNFRCSYEDERMRSCHAEMVGIQKIRTVLMNNCWKRNTITKSNKLLEETIDDESDFYYTPVERSFAQVQPPLFPNSRPTTYIESTSGFGIRQPELVNAPRQHAIGDGRKGFPAPNYNQHPAPFQLATGKSQSNSHFFVNQPDFTSSQRQRFRPSFPHNYQLVHPASTRRPDVSQIHSVAYQNDPSKPETFLGQVTLNNPDIDYLQNNRFKNTPFNGNSLKNVNHHSHGFPIDVEDDDDDDQDLFEHHKVTTYNPLKLSNKQRLSNRPSFIPIRQNEQTSVHNNTSYSYVENNTDLRNNPSRITFNDDNMKLPLFTESPKSLSNLYNKKLPQSESTDYKTFHDIEPLLEDDISDLNSFKELMKNNQDSLDVQVIKHGEEDLNRYTEKYDSNPSASSMDMSHTSKEVPQSNTTISKLNIAMRPNVPVNVTEENKNSHYSLGVNSTDNESDEESAEQPDEAEDDIEYYDESENDENEETTKKLSTTNHPDIYDEYDSTEVNEQSNEELKTNITKSFDVLMLKPNSTIMKDDNFKDFVNTRIIDHEEDTTHKEPIQDRVEATTTEEVNTVETPAILGQEVVSVVTTKSVVNGTISVPDVNYISSTINPSTSSDISSTALKSDKSGNDNISTENPIINATENWIVVASVQTSRSVSGARFLPFPTVEQEEKKQVLTEADEIDNDATITESSKHEHENNDNKTSISENINDKLDSIQSELSSAVLEGGLEDDNKNITLITESTEKATTTTTTTTTSLNIFTLKSTQTSLTTEKSSPEPLPVLIKKFTPRITTTTTPKPKRKPSLVTVMDDLTGLLPPGYKPRTSYKDKRLSTTTTSTTTTTTTKRTLMGSNDDERINGTQPRSSGISSKNKVIILDDKTLLPRDYKPKETSKQRDGLFENIKEDDISKFLPPDFKLTTTEKSTKENESRVVLDKVKKVNISSLLPKDYKEGSSTTEKILDVSKLFANSEPVDISAFLPPSFKANEPKNDANDTVISKFKVVDVSSLLPPGFNLNQSVDNKESISTSPPSNGFKVVFPSRPGSKNTRKITTPKSNSNFGPSPVTPKIQKGWPTRASTEFTGWPTPSTTPFSIEKLLEAQRNATATTRPPELSTEATTRRMTTTTTTTPIPPPPTTPGVCRHECDLAATIKIVSGVKWVPELLDHHTQEWQNLAKDVKEELNSVYSKSDYLKKWYKGVRIDAFSKGSVLVDYFIELNEVEERIDTLDLKKLFHKSLTQAKPGSVVETVTENSNVEFDPDVMLGDQPEEDRMMKSNEKMSKVVDKSAGKLEMGKFIMDPAYTEFIVLPKREEPTAMKPDEESLLPQWGIAVIVIALASLLFVIIFGVTVRMSTAFIEQLAYPNPGDSWRSGGPQLQKYMQHYAGLGKGLADIRHGRQPIRLLCVPSRILGTILISHAARR</sequence>
<dbReference type="InterPro" id="IPR036364">
    <property type="entry name" value="SEA_dom_sf"/>
</dbReference>
<feature type="region of interest" description="Disordered" evidence="1">
    <location>
        <begin position="943"/>
        <end position="978"/>
    </location>
</feature>
<dbReference type="SUPFAM" id="SSF82671">
    <property type="entry name" value="SEA domain"/>
    <property type="match status" value="1"/>
</dbReference>
<protein>
    <recommendedName>
        <fullName evidence="3">SEA domain-containing protein</fullName>
    </recommendedName>
</protein>
<evidence type="ECO:0000259" key="3">
    <source>
        <dbReference type="PROSITE" id="PS50024"/>
    </source>
</evidence>
<feature type="compositionally biased region" description="Polar residues" evidence="1">
    <location>
        <begin position="882"/>
        <end position="893"/>
    </location>
</feature>
<accession>A0A4C1TCZ2</accession>
<dbReference type="PROSITE" id="PS50024">
    <property type="entry name" value="SEA"/>
    <property type="match status" value="1"/>
</dbReference>
<feature type="compositionally biased region" description="Polar residues" evidence="1">
    <location>
        <begin position="1129"/>
        <end position="1138"/>
    </location>
</feature>
<feature type="compositionally biased region" description="Polar residues" evidence="1">
    <location>
        <begin position="1291"/>
        <end position="1301"/>
    </location>
</feature>
<evidence type="ECO:0000256" key="1">
    <source>
        <dbReference type="SAM" id="MobiDB-lite"/>
    </source>
</evidence>
<keyword evidence="2" id="KW-1133">Transmembrane helix</keyword>
<feature type="compositionally biased region" description="Polar residues" evidence="1">
    <location>
        <begin position="667"/>
        <end position="692"/>
    </location>
</feature>
<proteinExistence type="predicted"/>
<dbReference type="InterPro" id="IPR000082">
    <property type="entry name" value="SEA_dom"/>
</dbReference>
<feature type="compositionally biased region" description="Polar residues" evidence="1">
    <location>
        <begin position="712"/>
        <end position="722"/>
    </location>
</feature>
<dbReference type="OrthoDB" id="6162910at2759"/>
<feature type="region of interest" description="Disordered" evidence="1">
    <location>
        <begin position="1291"/>
        <end position="1343"/>
    </location>
</feature>
<feature type="region of interest" description="Disordered" evidence="1">
    <location>
        <begin position="133"/>
        <end position="158"/>
    </location>
</feature>
<feature type="compositionally biased region" description="Polar residues" evidence="1">
    <location>
        <begin position="1313"/>
        <end position="1330"/>
    </location>
</feature>
<keyword evidence="2" id="KW-0812">Transmembrane</keyword>
<gene>
    <name evidence="4" type="ORF">EVAR_5849_1</name>
</gene>
<dbReference type="STRING" id="151549.A0A4C1TCZ2"/>
<organism evidence="4 5">
    <name type="scientific">Eumeta variegata</name>
    <name type="common">Bagworm moth</name>
    <name type="synonym">Eumeta japonica</name>
    <dbReference type="NCBI Taxonomy" id="151549"/>
    <lineage>
        <taxon>Eukaryota</taxon>
        <taxon>Metazoa</taxon>
        <taxon>Ecdysozoa</taxon>
        <taxon>Arthropoda</taxon>
        <taxon>Hexapoda</taxon>
        <taxon>Insecta</taxon>
        <taxon>Pterygota</taxon>
        <taxon>Neoptera</taxon>
        <taxon>Endopterygota</taxon>
        <taxon>Lepidoptera</taxon>
        <taxon>Glossata</taxon>
        <taxon>Ditrysia</taxon>
        <taxon>Tineoidea</taxon>
        <taxon>Psychidae</taxon>
        <taxon>Oiketicinae</taxon>
        <taxon>Eumeta</taxon>
    </lineage>
</organism>
<feature type="compositionally biased region" description="Acidic residues" evidence="1">
    <location>
        <begin position="723"/>
        <end position="752"/>
    </location>
</feature>
<feature type="compositionally biased region" description="Low complexity" evidence="1">
    <location>
        <begin position="1389"/>
        <end position="1398"/>
    </location>
</feature>
<feature type="compositionally biased region" description="Basic and acidic residues" evidence="1">
    <location>
        <begin position="963"/>
        <end position="972"/>
    </location>
</feature>
<dbReference type="Proteomes" id="UP000299102">
    <property type="component" value="Unassembled WGS sequence"/>
</dbReference>
<reference evidence="4 5" key="1">
    <citation type="journal article" date="2019" name="Commun. Biol.">
        <title>The bagworm genome reveals a unique fibroin gene that provides high tensile strength.</title>
        <authorList>
            <person name="Kono N."/>
            <person name="Nakamura H."/>
            <person name="Ohtoshi R."/>
            <person name="Tomita M."/>
            <person name="Numata K."/>
            <person name="Arakawa K."/>
        </authorList>
    </citation>
    <scope>NUCLEOTIDE SEQUENCE [LARGE SCALE GENOMIC DNA]</scope>
</reference>
<name>A0A4C1TCZ2_EUMVA</name>
<keyword evidence="2" id="KW-0472">Membrane</keyword>
<comment type="caution">
    <text evidence="4">The sequence shown here is derived from an EMBL/GenBank/DDBJ whole genome shotgun (WGS) entry which is preliminary data.</text>
</comment>
<feature type="region of interest" description="Disordered" evidence="1">
    <location>
        <begin position="1372"/>
        <end position="1409"/>
    </location>
</feature>
<evidence type="ECO:0000313" key="4">
    <source>
        <dbReference type="EMBL" id="GBP12004.1"/>
    </source>
</evidence>
<dbReference type="Gene3D" id="3.30.70.960">
    <property type="entry name" value="SEA domain"/>
    <property type="match status" value="1"/>
</dbReference>